<keyword evidence="5" id="KW-1185">Reference proteome</keyword>
<dbReference type="Pfam" id="PF18962">
    <property type="entry name" value="Por_Secre_tail"/>
    <property type="match status" value="1"/>
</dbReference>
<accession>A0A1W1YHE8</accession>
<protein>
    <submittedName>
        <fullName evidence="4">Por secretion system C-terminal sorting domain-containing protein</fullName>
    </submittedName>
</protein>
<evidence type="ECO:0000313" key="5">
    <source>
        <dbReference type="Proteomes" id="UP000192393"/>
    </source>
</evidence>
<dbReference type="AlphaFoldDB" id="A0A1W1YHE8"/>
<dbReference type="EMBL" id="FWXS01000001">
    <property type="protein sequence ID" value="SMC35607.1"/>
    <property type="molecule type" value="Genomic_DNA"/>
</dbReference>
<dbReference type="STRING" id="1434700.SAMN06296427_101373"/>
<feature type="domain" description="Secretion system C-terminal sorting" evidence="3">
    <location>
        <begin position="238"/>
        <end position="290"/>
    </location>
</feature>
<reference evidence="4 5" key="1">
    <citation type="submission" date="2017-04" db="EMBL/GenBank/DDBJ databases">
        <authorList>
            <person name="Afonso C.L."/>
            <person name="Miller P.J."/>
            <person name="Scott M.A."/>
            <person name="Spackman E."/>
            <person name="Goraichik I."/>
            <person name="Dimitrov K.M."/>
            <person name="Suarez D.L."/>
            <person name="Swayne D.E."/>
        </authorList>
    </citation>
    <scope>NUCLEOTIDE SEQUENCE [LARGE SCALE GENOMIC DNA]</scope>
    <source>
        <strain evidence="4 5">CGMCC 1.12708</strain>
    </source>
</reference>
<evidence type="ECO:0000259" key="3">
    <source>
        <dbReference type="Pfam" id="PF18962"/>
    </source>
</evidence>
<evidence type="ECO:0000256" key="1">
    <source>
        <dbReference type="ARBA" id="ARBA00022729"/>
    </source>
</evidence>
<name>A0A1W1YHE8_9FLAO</name>
<evidence type="ECO:0000313" key="4">
    <source>
        <dbReference type="EMBL" id="SMC35607.1"/>
    </source>
</evidence>
<gene>
    <name evidence="4" type="ORF">SAMN06296427_101373</name>
</gene>
<proteinExistence type="predicted"/>
<dbReference type="RefSeq" id="WP_084015689.1">
    <property type="nucleotide sequence ID" value="NZ_FWXS01000001.1"/>
</dbReference>
<dbReference type="NCBIfam" id="TIGR04183">
    <property type="entry name" value="Por_Secre_tail"/>
    <property type="match status" value="1"/>
</dbReference>
<evidence type="ECO:0000256" key="2">
    <source>
        <dbReference type="SAM" id="SignalP"/>
    </source>
</evidence>
<feature type="chain" id="PRO_5012393453" evidence="2">
    <location>
        <begin position="22"/>
        <end position="292"/>
    </location>
</feature>
<dbReference type="OrthoDB" id="1465721at2"/>
<dbReference type="Proteomes" id="UP000192393">
    <property type="component" value="Unassembled WGS sequence"/>
</dbReference>
<sequence>MKKIYTLLLAVSASVAVNAQATIITEWNFNDQTTNPSVGEGTLTLIGGIMPWDNPGDDIPAGYSSGCNPVTLLLEDGTGTGNWAYNSTAYPAQGTNPDTAGFLFHTSTEGAVDEVSFIFNLRRSGTASTYFSVFSSLDGTNWDLIATESNMTTDFAAYGGPYLVPNGTNAPQLYIKVVSSFAPGTNQYGATGNYGEGGTIRLDNVRVFTGTLLATEEISTQPIVANTVWYNEAIFNAQGKTAIEVYDISGQKVKSFSGNETFKVNVGDLVKGVYVVKIITANKIITQKVIKK</sequence>
<dbReference type="InterPro" id="IPR026444">
    <property type="entry name" value="Secre_tail"/>
</dbReference>
<organism evidence="4 5">
    <name type="scientific">Moheibacter sediminis</name>
    <dbReference type="NCBI Taxonomy" id="1434700"/>
    <lineage>
        <taxon>Bacteria</taxon>
        <taxon>Pseudomonadati</taxon>
        <taxon>Bacteroidota</taxon>
        <taxon>Flavobacteriia</taxon>
        <taxon>Flavobacteriales</taxon>
        <taxon>Weeksellaceae</taxon>
        <taxon>Moheibacter</taxon>
    </lineage>
</organism>
<feature type="signal peptide" evidence="2">
    <location>
        <begin position="1"/>
        <end position="21"/>
    </location>
</feature>
<keyword evidence="1 2" id="KW-0732">Signal</keyword>